<dbReference type="FunFam" id="3.20.20.80:FF:000103">
    <property type="entry name" value="N-acetylmuramoyl-L-alanine amidase"/>
    <property type="match status" value="1"/>
</dbReference>
<comment type="similarity">
    <text evidence="3">Belongs to the glycosyl hydrolase 25 family.</text>
</comment>
<evidence type="ECO:0000256" key="1">
    <source>
        <dbReference type="ARBA" id="ARBA00000632"/>
    </source>
</evidence>
<dbReference type="InterPro" id="IPR017853">
    <property type="entry name" value="GH"/>
</dbReference>
<dbReference type="Pfam" id="PF01183">
    <property type="entry name" value="Glyco_hydro_25"/>
    <property type="match status" value="1"/>
</dbReference>
<dbReference type="Pfam" id="PF08460">
    <property type="entry name" value="SH3_5"/>
    <property type="match status" value="1"/>
</dbReference>
<organism evidence="6 7">
    <name type="scientific">Bacillus phage BCU4</name>
    <dbReference type="NCBI Taxonomy" id="1126951"/>
    <lineage>
        <taxon>Viruses</taxon>
        <taxon>Duplodnaviria</taxon>
        <taxon>Heunggongvirae</taxon>
        <taxon>Uroviricota</taxon>
        <taxon>Caudoviricetes</taxon>
        <taxon>Herelleviridae</taxon>
        <taxon>Bastillevirinae</taxon>
        <taxon>Tsarbombavirus</taxon>
        <taxon>Tsarbombavirus BCP78</taxon>
    </lineage>
</organism>
<protein>
    <recommendedName>
        <fullName evidence="4">lysozyme</fullName>
        <ecNumber evidence="4">3.2.1.17</ecNumber>
    </recommendedName>
</protein>
<dbReference type="GO" id="GO:0016998">
    <property type="term" value="P:cell wall macromolecule catabolic process"/>
    <property type="evidence" value="ECO:0007669"/>
    <property type="project" value="InterPro"/>
</dbReference>
<reference evidence="6 7" key="1">
    <citation type="submission" date="2011-09" db="EMBL/GenBank/DDBJ databases">
        <title>Complete Genome Sequence of Bacillus cereus Bacteriophage BCU4.</title>
        <authorList>
            <person name="Lee J.-H."/>
            <person name="Shin H."/>
            <person name="Son B."/>
            <person name="Ryu S."/>
        </authorList>
    </citation>
    <scope>NUCLEOTIDE SEQUENCE [LARGE SCALE GENOMIC DNA]</scope>
</reference>
<dbReference type="GO" id="GO:0016052">
    <property type="term" value="P:carbohydrate catabolic process"/>
    <property type="evidence" value="ECO:0007669"/>
    <property type="project" value="TreeGrafter"/>
</dbReference>
<dbReference type="Gene3D" id="2.30.30.40">
    <property type="entry name" value="SH3 Domains"/>
    <property type="match status" value="1"/>
</dbReference>
<dbReference type="PROSITE" id="PS51904">
    <property type="entry name" value="GLYCOSYL_HYDROL_F25_2"/>
    <property type="match status" value="1"/>
</dbReference>
<evidence type="ECO:0000259" key="5">
    <source>
        <dbReference type="PROSITE" id="PS51781"/>
    </source>
</evidence>
<dbReference type="PANTHER" id="PTHR34135:SF1">
    <property type="entry name" value="GLYCOSYL HYDROLASE FAMILY 25"/>
    <property type="match status" value="1"/>
</dbReference>
<evidence type="ECO:0000313" key="7">
    <source>
        <dbReference type="Proteomes" id="UP000006292"/>
    </source>
</evidence>
<dbReference type="Proteomes" id="UP000006292">
    <property type="component" value="Genome"/>
</dbReference>
<dbReference type="GO" id="GO:0009253">
    <property type="term" value="P:peptidoglycan catabolic process"/>
    <property type="evidence" value="ECO:0007669"/>
    <property type="project" value="InterPro"/>
</dbReference>
<evidence type="ECO:0000256" key="4">
    <source>
        <dbReference type="ARBA" id="ARBA00012732"/>
    </source>
</evidence>
<proteinExistence type="inferred from homology"/>
<evidence type="ECO:0000256" key="3">
    <source>
        <dbReference type="ARBA" id="ARBA00010646"/>
    </source>
</evidence>
<dbReference type="SMART" id="SM00287">
    <property type="entry name" value="SH3b"/>
    <property type="match status" value="1"/>
</dbReference>
<dbReference type="EMBL" id="JN797798">
    <property type="protein sequence ID" value="AEW47512.1"/>
    <property type="molecule type" value="Genomic_DNA"/>
</dbReference>
<gene>
    <name evidence="6" type="ORF">BCU4_0006</name>
</gene>
<evidence type="ECO:0000313" key="6">
    <source>
        <dbReference type="EMBL" id="AEW47512.1"/>
    </source>
</evidence>
<accession>J9PQX3</accession>
<dbReference type="PROSITE" id="PS51781">
    <property type="entry name" value="SH3B"/>
    <property type="match status" value="1"/>
</dbReference>
<dbReference type="InterPro" id="IPR003646">
    <property type="entry name" value="SH3-like_bac-type"/>
</dbReference>
<dbReference type="CDD" id="cd06523">
    <property type="entry name" value="GH25_PlyB-like"/>
    <property type="match status" value="1"/>
</dbReference>
<dbReference type="PANTHER" id="PTHR34135">
    <property type="entry name" value="LYSOZYME"/>
    <property type="match status" value="1"/>
</dbReference>
<dbReference type="Gene3D" id="3.20.20.80">
    <property type="entry name" value="Glycosidases"/>
    <property type="match status" value="1"/>
</dbReference>
<comment type="catalytic activity">
    <reaction evidence="1">
        <text>Hydrolysis of (1-&gt;4)-beta-linkages between N-acetylmuramic acid and N-acetyl-D-glucosamine residues in a peptidoglycan and between N-acetyl-D-glucosamine residues in chitodextrins.</text>
        <dbReference type="EC" id="3.2.1.17"/>
    </reaction>
</comment>
<dbReference type="InterPro" id="IPR002053">
    <property type="entry name" value="Glyco_hydro_25"/>
</dbReference>
<dbReference type="EC" id="3.2.1.17" evidence="4"/>
<evidence type="ECO:0000256" key="2">
    <source>
        <dbReference type="ARBA" id="ARBA00007553"/>
    </source>
</evidence>
<feature type="domain" description="SH3b" evidence="5">
    <location>
        <begin position="207"/>
        <end position="276"/>
    </location>
</feature>
<name>J9PQX3_9CAUD</name>
<sequence length="285" mass="31922">MGYIVDISKWNGDINWDIAAGQLDLAIARVQDGSNYVDPMYKSYAASMKARNVPFGNYAFCRFVSVEDAKVEARDFWARGDKEALFWVADVEVQTMGDMQAGTQAFIDELYRLGAKKVGLYVGHHTYVSFGAKNIRCDFTWIPRYGGSQPDFPCDLWQYTETGNVPGIGKCDINRLNSDKTLDWFTGKDGTVAPPPQGAYDSSWFTKQTGVFTLDRTINLRTAPFPNAPLIAQLNAGDNVNYEAYGYEKDGYVWLRQNRGNGNFGYIASGETKNGQRISTWGTFK</sequence>
<dbReference type="GO" id="GO:0003796">
    <property type="term" value="F:lysozyme activity"/>
    <property type="evidence" value="ECO:0007669"/>
    <property type="project" value="UniProtKB-EC"/>
</dbReference>
<dbReference type="SUPFAM" id="SSF51445">
    <property type="entry name" value="(Trans)glycosidases"/>
    <property type="match status" value="1"/>
</dbReference>
<comment type="similarity">
    <text evidence="2">Belongs to the N-acetylmuramoyl-L-alanine amidase 2 family.</text>
</comment>